<reference evidence="3" key="1">
    <citation type="journal article" date="2023" name="GigaByte">
        <title>Genome assembly of the bearded iris, Iris pallida Lam.</title>
        <authorList>
            <person name="Bruccoleri R.E."/>
            <person name="Oakeley E.J."/>
            <person name="Faust A.M.E."/>
            <person name="Altorfer M."/>
            <person name="Dessus-Babus S."/>
            <person name="Burckhardt D."/>
            <person name="Oertli M."/>
            <person name="Naumann U."/>
            <person name="Petersen F."/>
            <person name="Wong J."/>
        </authorList>
    </citation>
    <scope>NUCLEOTIDE SEQUENCE</scope>
    <source>
        <strain evidence="3">GSM-AAB239-AS_SAM_17_03QT</strain>
    </source>
</reference>
<keyword evidence="4" id="KW-1185">Reference proteome</keyword>
<gene>
    <name evidence="3" type="ORF">M6B38_326610</name>
    <name evidence="2" type="ORF">M6B38_341520</name>
</gene>
<evidence type="ECO:0000313" key="3">
    <source>
        <dbReference type="EMBL" id="KAJ6836629.1"/>
    </source>
</evidence>
<dbReference type="InterPro" id="IPR011333">
    <property type="entry name" value="SKP1/BTB/POZ_sf"/>
</dbReference>
<dbReference type="EMBL" id="JANAVB010015397">
    <property type="protein sequence ID" value="KAJ6833213.1"/>
    <property type="molecule type" value="Genomic_DNA"/>
</dbReference>
<name>A0AAX6H6J7_IRIPA</name>
<dbReference type="EMBL" id="JANAVB010011940">
    <property type="protein sequence ID" value="KAJ6836629.1"/>
    <property type="molecule type" value="Genomic_DNA"/>
</dbReference>
<dbReference type="PANTHER" id="PTHR31060:SF7">
    <property type="entry name" value="OS06G0129200 PROTEIN"/>
    <property type="match status" value="1"/>
</dbReference>
<organism evidence="3 4">
    <name type="scientific">Iris pallida</name>
    <name type="common">Sweet iris</name>
    <dbReference type="NCBI Taxonomy" id="29817"/>
    <lineage>
        <taxon>Eukaryota</taxon>
        <taxon>Viridiplantae</taxon>
        <taxon>Streptophyta</taxon>
        <taxon>Embryophyta</taxon>
        <taxon>Tracheophyta</taxon>
        <taxon>Spermatophyta</taxon>
        <taxon>Magnoliopsida</taxon>
        <taxon>Liliopsida</taxon>
        <taxon>Asparagales</taxon>
        <taxon>Iridaceae</taxon>
        <taxon>Iridoideae</taxon>
        <taxon>Irideae</taxon>
        <taxon>Iris</taxon>
    </lineage>
</organism>
<evidence type="ECO:0000256" key="1">
    <source>
        <dbReference type="ARBA" id="ARBA00004906"/>
    </source>
</evidence>
<comment type="pathway">
    <text evidence="1">Protein modification; protein ubiquitination.</text>
</comment>
<accession>A0AAX6H6J7</accession>
<dbReference type="AlphaFoldDB" id="A0AAX6H6J7"/>
<evidence type="ECO:0000313" key="2">
    <source>
        <dbReference type="EMBL" id="KAJ6833213.1"/>
    </source>
</evidence>
<proteinExistence type="predicted"/>
<dbReference type="Gene3D" id="3.30.710.10">
    <property type="entry name" value="Potassium Channel Kv1.1, Chain A"/>
    <property type="match status" value="1"/>
</dbReference>
<comment type="caution">
    <text evidence="3">The sequence shown here is derived from an EMBL/GenBank/DDBJ whole genome shotgun (WGS) entry which is preliminary data.</text>
</comment>
<dbReference type="Proteomes" id="UP001140949">
    <property type="component" value="Unassembled WGS sequence"/>
</dbReference>
<reference evidence="3" key="2">
    <citation type="submission" date="2023-04" db="EMBL/GenBank/DDBJ databases">
        <authorList>
            <person name="Bruccoleri R.E."/>
            <person name="Oakeley E.J."/>
            <person name="Faust A.-M."/>
            <person name="Dessus-Babus S."/>
            <person name="Altorfer M."/>
            <person name="Burckhardt D."/>
            <person name="Oertli M."/>
            <person name="Naumann U."/>
            <person name="Petersen F."/>
            <person name="Wong J."/>
        </authorList>
    </citation>
    <scope>NUCLEOTIDE SEQUENCE</scope>
    <source>
        <strain evidence="3">GSM-AAB239-AS_SAM_17_03QT</strain>
        <tissue evidence="3">Leaf</tissue>
    </source>
</reference>
<sequence length="438" mass="49371">MDKASVAQTYQFGDQTTSDITIHLRSGDRKPAIHCCHKSILIENSQCFADRLSVDQSENYIEVSCPVSDYENYVKLLKLLYFPQDSVLDLLDSVESAVGVIRASIALRCEAITESCIRYLEAMPWEEKEEEEIHKILPTLGLSATPLLMRFQQPDFTATKNVFISAIRLATTIDLSFPPFTDELRMSAQEQVDYMLAEDEETPLVAVDEDVKSTAQSGLAKMFSTLETELRALPLNFSQAPEAAEQRVLQCLSDLDWMCNILPKMELMKEFVSGLAHISDYVLAIVQDEKYDYGLWGVKFRLVELVGKALEAVGFGSVVLPSASRVQFLKTWLPYLRKMKPLLDSKSARNEGFPYRMDVDLCQNIEGAIVSLVLALPSCDQAEILSDWMQRTEQLKFPDLTEAFEVWCYRTKAAKRRLVAGFNGVSSNPSHSQPLMNP</sequence>
<protein>
    <submittedName>
        <fullName evidence="3">BTB/POZ domain-containing protein-like</fullName>
    </submittedName>
</protein>
<dbReference type="InterPro" id="IPR038920">
    <property type="entry name" value="At3g05675-like"/>
</dbReference>
<evidence type="ECO:0000313" key="4">
    <source>
        <dbReference type="Proteomes" id="UP001140949"/>
    </source>
</evidence>
<dbReference type="PANTHER" id="PTHR31060">
    <property type="entry name" value="OSJNBA0011J08.25 PROTEIN-RELATED"/>
    <property type="match status" value="1"/>
</dbReference>